<keyword evidence="3" id="KW-1185">Reference proteome</keyword>
<feature type="compositionally biased region" description="Polar residues" evidence="1">
    <location>
        <begin position="270"/>
        <end position="281"/>
    </location>
</feature>
<dbReference type="AlphaFoldDB" id="F4RBS0"/>
<feature type="compositionally biased region" description="Low complexity" evidence="1">
    <location>
        <begin position="206"/>
        <end position="218"/>
    </location>
</feature>
<dbReference type="VEuPathDB" id="FungiDB:MELLADRAFT_60626"/>
<feature type="compositionally biased region" description="Low complexity" evidence="1">
    <location>
        <begin position="228"/>
        <end position="242"/>
    </location>
</feature>
<feature type="region of interest" description="Disordered" evidence="1">
    <location>
        <begin position="348"/>
        <end position="404"/>
    </location>
</feature>
<gene>
    <name evidence="2" type="ORF">MELLADRAFT_60626</name>
</gene>
<dbReference type="GeneID" id="18929576"/>
<feature type="region of interest" description="Disordered" evidence="1">
    <location>
        <begin position="161"/>
        <end position="246"/>
    </location>
</feature>
<protein>
    <submittedName>
        <fullName evidence="2">Uncharacterized protein</fullName>
    </submittedName>
</protein>
<organism evidence="3">
    <name type="scientific">Melampsora larici-populina (strain 98AG31 / pathotype 3-4-7)</name>
    <name type="common">Poplar leaf rust fungus</name>
    <dbReference type="NCBI Taxonomy" id="747676"/>
    <lineage>
        <taxon>Eukaryota</taxon>
        <taxon>Fungi</taxon>
        <taxon>Dikarya</taxon>
        <taxon>Basidiomycota</taxon>
        <taxon>Pucciniomycotina</taxon>
        <taxon>Pucciniomycetes</taxon>
        <taxon>Pucciniales</taxon>
        <taxon>Melampsoraceae</taxon>
        <taxon>Melampsora</taxon>
    </lineage>
</organism>
<feature type="region of interest" description="Disordered" evidence="1">
    <location>
        <begin position="270"/>
        <end position="296"/>
    </location>
</feature>
<proteinExistence type="predicted"/>
<dbReference type="Proteomes" id="UP000001072">
    <property type="component" value="Unassembled WGS sequence"/>
</dbReference>
<dbReference type="InParanoid" id="F4RBS0"/>
<dbReference type="RefSeq" id="XP_007406452.1">
    <property type="nucleotide sequence ID" value="XM_007406390.1"/>
</dbReference>
<evidence type="ECO:0000256" key="1">
    <source>
        <dbReference type="SAM" id="MobiDB-lite"/>
    </source>
</evidence>
<dbReference type="EMBL" id="GL883095">
    <property type="protein sequence ID" value="EGG10151.1"/>
    <property type="molecule type" value="Genomic_DNA"/>
</dbReference>
<dbReference type="OrthoDB" id="123929at2759"/>
<dbReference type="HOGENOM" id="CLU_681650_0_0_1"/>
<feature type="compositionally biased region" description="Polar residues" evidence="1">
    <location>
        <begin position="173"/>
        <end position="192"/>
    </location>
</feature>
<evidence type="ECO:0000313" key="3">
    <source>
        <dbReference type="Proteomes" id="UP000001072"/>
    </source>
</evidence>
<evidence type="ECO:0000313" key="2">
    <source>
        <dbReference type="EMBL" id="EGG10151.1"/>
    </source>
</evidence>
<accession>F4RBS0</accession>
<name>F4RBS0_MELLP</name>
<sequence length="404" mass="44969">MYPQFSPTFLSRSSSLPFRNNTLEPMSASRVTHNIPSLRSQPVLRDSIALPSRHHKEYTDLVRPIPGASAIQRLPVPQDIPDIRPESPIFAFNPPPIQHVYHQSRFNFTPTTNQPILAQHSWNRLFIEIPDPIFYFNPPIYQPIDMYYGSDEFLAYQEVEHDDHEDGTDDTSPLDTQSDTGSQTLTSDSIGYSDSRCDVNVDDSDSQSSSSDSNGSCDSRCDYDEEPSSSSSDSDSSGSDSVSRYHGDVDVWDSQASSSSGCSVFGSSSMYDSNGTSSPRSLCSRCDSPSRYDADVDDRNLVEDPLDHDIPLMYHDHALRDFIPLPARVHEEEHNIIRNERVEYAPASPVGIVRDDREAQPGPTGGYDSDSTSPGFTMKRPRSGDSSNSPTKKVKLMGQNHESR</sequence>
<reference evidence="3" key="1">
    <citation type="journal article" date="2011" name="Proc. Natl. Acad. Sci. U.S.A.">
        <title>Obligate biotrophy features unraveled by the genomic analysis of rust fungi.</title>
        <authorList>
            <person name="Duplessis S."/>
            <person name="Cuomo C.A."/>
            <person name="Lin Y.-C."/>
            <person name="Aerts A."/>
            <person name="Tisserant E."/>
            <person name="Veneault-Fourrey C."/>
            <person name="Joly D.L."/>
            <person name="Hacquard S."/>
            <person name="Amselem J."/>
            <person name="Cantarel B.L."/>
            <person name="Chiu R."/>
            <person name="Coutinho P.M."/>
            <person name="Feau N."/>
            <person name="Field M."/>
            <person name="Frey P."/>
            <person name="Gelhaye E."/>
            <person name="Goldberg J."/>
            <person name="Grabherr M.G."/>
            <person name="Kodira C.D."/>
            <person name="Kohler A."/>
            <person name="Kuees U."/>
            <person name="Lindquist E.A."/>
            <person name="Lucas S.M."/>
            <person name="Mago R."/>
            <person name="Mauceli E."/>
            <person name="Morin E."/>
            <person name="Murat C."/>
            <person name="Pangilinan J.L."/>
            <person name="Park R."/>
            <person name="Pearson M."/>
            <person name="Quesneville H."/>
            <person name="Rouhier N."/>
            <person name="Sakthikumar S."/>
            <person name="Salamov A.A."/>
            <person name="Schmutz J."/>
            <person name="Selles B."/>
            <person name="Shapiro H."/>
            <person name="Tanguay P."/>
            <person name="Tuskan G.A."/>
            <person name="Henrissat B."/>
            <person name="Van de Peer Y."/>
            <person name="Rouze P."/>
            <person name="Ellis J.G."/>
            <person name="Dodds P.N."/>
            <person name="Schein J.E."/>
            <person name="Zhong S."/>
            <person name="Hamelin R.C."/>
            <person name="Grigoriev I.V."/>
            <person name="Szabo L.J."/>
            <person name="Martin F."/>
        </authorList>
    </citation>
    <scope>NUCLEOTIDE SEQUENCE [LARGE SCALE GENOMIC DNA]</scope>
    <source>
        <strain evidence="3">98AG31 / pathotype 3-4-7</strain>
    </source>
</reference>
<dbReference type="KEGG" id="mlr:MELLADRAFT_60626"/>